<accession>A0AAW2FS16</accession>
<reference evidence="1 2" key="1">
    <citation type="submission" date="2023-03" db="EMBL/GenBank/DDBJ databases">
        <title>High recombination rates correlate with genetic variation in Cardiocondyla obscurior ants.</title>
        <authorList>
            <person name="Errbii M."/>
        </authorList>
    </citation>
    <scope>NUCLEOTIDE SEQUENCE [LARGE SCALE GENOMIC DNA]</scope>
    <source>
        <strain evidence="1">Alpha-2009</strain>
        <tissue evidence="1">Whole body</tissue>
    </source>
</reference>
<evidence type="ECO:0000313" key="1">
    <source>
        <dbReference type="EMBL" id="KAL0118779.1"/>
    </source>
</evidence>
<keyword evidence="2" id="KW-1185">Reference proteome</keyword>
<organism evidence="1 2">
    <name type="scientific">Cardiocondyla obscurior</name>
    <dbReference type="NCBI Taxonomy" id="286306"/>
    <lineage>
        <taxon>Eukaryota</taxon>
        <taxon>Metazoa</taxon>
        <taxon>Ecdysozoa</taxon>
        <taxon>Arthropoda</taxon>
        <taxon>Hexapoda</taxon>
        <taxon>Insecta</taxon>
        <taxon>Pterygota</taxon>
        <taxon>Neoptera</taxon>
        <taxon>Endopterygota</taxon>
        <taxon>Hymenoptera</taxon>
        <taxon>Apocrita</taxon>
        <taxon>Aculeata</taxon>
        <taxon>Formicoidea</taxon>
        <taxon>Formicidae</taxon>
        <taxon>Myrmicinae</taxon>
        <taxon>Cardiocondyla</taxon>
    </lineage>
</organism>
<dbReference type="AlphaFoldDB" id="A0AAW2FS16"/>
<proteinExistence type="predicted"/>
<evidence type="ECO:0000313" key="2">
    <source>
        <dbReference type="Proteomes" id="UP001430953"/>
    </source>
</evidence>
<comment type="caution">
    <text evidence="1">The sequence shown here is derived from an EMBL/GenBank/DDBJ whole genome shotgun (WGS) entry which is preliminary data.</text>
</comment>
<dbReference type="Proteomes" id="UP001430953">
    <property type="component" value="Unassembled WGS sequence"/>
</dbReference>
<dbReference type="EMBL" id="JADYXP020000008">
    <property type="protein sequence ID" value="KAL0118779.1"/>
    <property type="molecule type" value="Genomic_DNA"/>
</dbReference>
<gene>
    <name evidence="1" type="ORF">PUN28_009446</name>
</gene>
<name>A0AAW2FS16_9HYME</name>
<protein>
    <submittedName>
        <fullName evidence="1">Uncharacterized protein</fullName>
    </submittedName>
</protein>
<sequence length="71" mass="7970">MSALACSSKNLVIANLFSNAITPRKRRYDLQTPSNVVESNQNCLDVARLDLSMDIIYNERMNDQAQCGYAN</sequence>